<dbReference type="PANTHER" id="PTHR42886">
    <property type="entry name" value="RE40534P-RELATED"/>
    <property type="match status" value="1"/>
</dbReference>
<dbReference type="EMBL" id="CAJNOE010000004">
    <property type="protein sequence ID" value="CAF0715910.1"/>
    <property type="molecule type" value="Genomic_DNA"/>
</dbReference>
<dbReference type="PANTHER" id="PTHR42886:SF53">
    <property type="entry name" value="ALPHA_BETA-HYDROLASES SUPERFAMILY PROTEIN"/>
    <property type="match status" value="1"/>
</dbReference>
<organism evidence="2 4">
    <name type="scientific">Adineta steineri</name>
    <dbReference type="NCBI Taxonomy" id="433720"/>
    <lineage>
        <taxon>Eukaryota</taxon>
        <taxon>Metazoa</taxon>
        <taxon>Spiralia</taxon>
        <taxon>Gnathifera</taxon>
        <taxon>Rotifera</taxon>
        <taxon>Eurotatoria</taxon>
        <taxon>Bdelloidea</taxon>
        <taxon>Adinetida</taxon>
        <taxon>Adinetidae</taxon>
        <taxon>Adineta</taxon>
    </lineage>
</organism>
<evidence type="ECO:0000313" key="3">
    <source>
        <dbReference type="EMBL" id="CAF3501363.1"/>
    </source>
</evidence>
<dbReference type="EMBL" id="CAJOBB010000002">
    <property type="protein sequence ID" value="CAF3501363.1"/>
    <property type="molecule type" value="Genomic_DNA"/>
</dbReference>
<dbReference type="Proteomes" id="UP000663868">
    <property type="component" value="Unassembled WGS sequence"/>
</dbReference>
<dbReference type="InterPro" id="IPR000073">
    <property type="entry name" value="AB_hydrolase_1"/>
</dbReference>
<dbReference type="SUPFAM" id="SSF53474">
    <property type="entry name" value="alpha/beta-Hydrolases"/>
    <property type="match status" value="1"/>
</dbReference>
<dbReference type="AlphaFoldDB" id="A0A813M2Z3"/>
<gene>
    <name evidence="2" type="ORF">IZO911_LOCUS1044</name>
    <name evidence="3" type="ORF">KXQ929_LOCUS83</name>
</gene>
<name>A0A813M2Z3_9BILA</name>
<dbReference type="Pfam" id="PF00561">
    <property type="entry name" value="Abhydrolase_1"/>
    <property type="match status" value="1"/>
</dbReference>
<dbReference type="Gene3D" id="3.40.50.1820">
    <property type="entry name" value="alpha/beta hydrolase"/>
    <property type="match status" value="1"/>
</dbReference>
<sequence length="273" mass="31855">MTDFVEEPFTVISPRRQHKLSCIFHRKKSPYIDDENREHIIILCHGYMSNKNGVFLPQLSREISASSTKQFHSVRFDFHGYGESTGRDDWDYGGYEDEARDDLRSIVEYLRNENKKYFIRALIGHSRSGTTVLLYASYYDDIPLIVNVAGRYRLERGITERFSKAQLDELEKNGSFTLNTIKDGSFRITKQAIERRKNVDLDQIKNIRNAKILNIWGDKDDVIPGDDIYSFDDQLKNTKKTEMIIVPDADHCFKGKEKELINIIQSWIQQSID</sequence>
<evidence type="ECO:0000259" key="1">
    <source>
        <dbReference type="Pfam" id="PF00561"/>
    </source>
</evidence>
<evidence type="ECO:0000313" key="4">
    <source>
        <dbReference type="Proteomes" id="UP000663860"/>
    </source>
</evidence>
<reference evidence="2" key="1">
    <citation type="submission" date="2021-02" db="EMBL/GenBank/DDBJ databases">
        <authorList>
            <person name="Nowell W R."/>
        </authorList>
    </citation>
    <scope>NUCLEOTIDE SEQUENCE</scope>
</reference>
<evidence type="ECO:0000313" key="2">
    <source>
        <dbReference type="EMBL" id="CAF0715910.1"/>
    </source>
</evidence>
<proteinExistence type="predicted"/>
<comment type="caution">
    <text evidence="2">The sequence shown here is derived from an EMBL/GenBank/DDBJ whole genome shotgun (WGS) entry which is preliminary data.</text>
</comment>
<feature type="domain" description="AB hydrolase-1" evidence="1">
    <location>
        <begin position="41"/>
        <end position="141"/>
    </location>
</feature>
<dbReference type="Proteomes" id="UP000663860">
    <property type="component" value="Unassembled WGS sequence"/>
</dbReference>
<accession>A0A813M2Z3</accession>
<protein>
    <recommendedName>
        <fullName evidence="1">AB hydrolase-1 domain-containing protein</fullName>
    </recommendedName>
</protein>
<dbReference type="InterPro" id="IPR029058">
    <property type="entry name" value="AB_hydrolase_fold"/>
</dbReference>